<dbReference type="GO" id="GO:0006633">
    <property type="term" value="P:fatty acid biosynthetic process"/>
    <property type="evidence" value="ECO:0007669"/>
    <property type="project" value="UniProtKB-KW"/>
</dbReference>
<keyword evidence="4" id="KW-0444">Lipid biosynthesis</keyword>
<organism evidence="11">
    <name type="scientific">marine metagenome</name>
    <dbReference type="NCBI Taxonomy" id="408172"/>
    <lineage>
        <taxon>unclassified sequences</taxon>
        <taxon>metagenomes</taxon>
        <taxon>ecological metagenomes</taxon>
    </lineage>
</organism>
<dbReference type="Gene3D" id="1.10.620.20">
    <property type="entry name" value="Ribonucleotide Reductase, subunit A"/>
    <property type="match status" value="1"/>
</dbReference>
<dbReference type="InterPro" id="IPR005067">
    <property type="entry name" value="Fatty_acid_desaturase-2"/>
</dbReference>
<keyword evidence="10" id="KW-0275">Fatty acid biosynthesis</keyword>
<dbReference type="SUPFAM" id="SSF47240">
    <property type="entry name" value="Ferritin-like"/>
    <property type="match status" value="1"/>
</dbReference>
<evidence type="ECO:0000256" key="6">
    <source>
        <dbReference type="ARBA" id="ARBA00022832"/>
    </source>
</evidence>
<dbReference type="Pfam" id="PF03405">
    <property type="entry name" value="FA_desaturase_2"/>
    <property type="match status" value="1"/>
</dbReference>
<keyword evidence="6" id="KW-0276">Fatty acid metabolism</keyword>
<dbReference type="PIRSF" id="PIRSF000346">
    <property type="entry name" value="Dlt9_acylACP_des"/>
    <property type="match status" value="1"/>
</dbReference>
<proteinExistence type="inferred from homology"/>
<dbReference type="GO" id="GO:0005829">
    <property type="term" value="C:cytosol"/>
    <property type="evidence" value="ECO:0007669"/>
    <property type="project" value="TreeGrafter"/>
</dbReference>
<accession>A0A381Y7W7</accession>
<evidence type="ECO:0000256" key="7">
    <source>
        <dbReference type="ARBA" id="ARBA00023002"/>
    </source>
</evidence>
<keyword evidence="9" id="KW-0443">Lipid metabolism</keyword>
<reference evidence="11" key="1">
    <citation type="submission" date="2018-05" db="EMBL/GenBank/DDBJ databases">
        <authorList>
            <person name="Lanie J.A."/>
            <person name="Ng W.-L."/>
            <person name="Kazmierczak K.M."/>
            <person name="Andrzejewski T.M."/>
            <person name="Davidsen T.M."/>
            <person name="Wayne K.J."/>
            <person name="Tettelin H."/>
            <person name="Glass J.I."/>
            <person name="Rusch D."/>
            <person name="Podicherti R."/>
            <person name="Tsui H.-C.T."/>
            <person name="Winkler M.E."/>
        </authorList>
    </citation>
    <scope>NUCLEOTIDE SEQUENCE</scope>
</reference>
<feature type="non-terminal residue" evidence="11">
    <location>
        <position position="1"/>
    </location>
</feature>
<evidence type="ECO:0000256" key="9">
    <source>
        <dbReference type="ARBA" id="ARBA00023098"/>
    </source>
</evidence>
<dbReference type="InterPro" id="IPR012348">
    <property type="entry name" value="RNR-like"/>
</dbReference>
<protein>
    <recommendedName>
        <fullName evidence="12">Acyl-ACP desaturase</fullName>
    </recommendedName>
</protein>
<evidence type="ECO:0000256" key="8">
    <source>
        <dbReference type="ARBA" id="ARBA00023004"/>
    </source>
</evidence>
<evidence type="ECO:0000313" key="11">
    <source>
        <dbReference type="EMBL" id="SVA72497.1"/>
    </source>
</evidence>
<comment type="subunit">
    <text evidence="3">Homodimer.</text>
</comment>
<evidence type="ECO:0000256" key="3">
    <source>
        <dbReference type="ARBA" id="ARBA00011738"/>
    </source>
</evidence>
<evidence type="ECO:0000256" key="1">
    <source>
        <dbReference type="ARBA" id="ARBA00001954"/>
    </source>
</evidence>
<comment type="similarity">
    <text evidence="2">Belongs to the fatty acid desaturase type 2 family.</text>
</comment>
<dbReference type="EMBL" id="UINC01017475">
    <property type="protein sequence ID" value="SVA72497.1"/>
    <property type="molecule type" value="Genomic_DNA"/>
</dbReference>
<sequence length="307" mass="34181">VTATAESLELVSSVEPEISRLMGEHRKRRQHWYAHEVVPWEQGRSFRDEPWDESQATLSPEVRTALQLNLLTEDNLPYYHAKIAGSFAEDSPMAEWSRLWTAEEGQHSIAIRNYLLASRNCDPAQLEDERLATVTKGWSYGAPCPIEIFAYTSAQELATRISHRNAGVKADCPVAHEVMTRVAVDENHHFMFYRGVTTAMLREAPGLVLEAIHAALADFRMPGTGIPNFNRRAVAIARAGIYNLRIHAEQVLQPLLRHWKIESLVGLDARASELQAKILAIPVTLITQAEAFEARLARGGSKAAAGA</sequence>
<comment type="cofactor">
    <cofactor evidence="1">
        <name>Fe(2+)</name>
        <dbReference type="ChEBI" id="CHEBI:29033"/>
    </cofactor>
</comment>
<evidence type="ECO:0008006" key="12">
    <source>
        <dbReference type="Google" id="ProtNLM"/>
    </source>
</evidence>
<evidence type="ECO:0000256" key="4">
    <source>
        <dbReference type="ARBA" id="ARBA00022516"/>
    </source>
</evidence>
<keyword evidence="8" id="KW-0408">Iron</keyword>
<evidence type="ECO:0000256" key="10">
    <source>
        <dbReference type="ARBA" id="ARBA00023160"/>
    </source>
</evidence>
<evidence type="ECO:0000256" key="5">
    <source>
        <dbReference type="ARBA" id="ARBA00022723"/>
    </source>
</evidence>
<keyword evidence="5" id="KW-0479">Metal-binding</keyword>
<dbReference type="GO" id="GO:0045300">
    <property type="term" value="F:stearoyl-[ACP] desaturase activity"/>
    <property type="evidence" value="ECO:0007669"/>
    <property type="project" value="InterPro"/>
</dbReference>
<dbReference type="InterPro" id="IPR009078">
    <property type="entry name" value="Ferritin-like_SF"/>
</dbReference>
<gene>
    <name evidence="11" type="ORF">METZ01_LOCUS125351</name>
</gene>
<dbReference type="PANTHER" id="PTHR31155:SF9">
    <property type="entry name" value="STEAROYL-[ACYL-CARRIER-PROTEIN] 9-DESATURASE 7, CHLOROPLASTIC"/>
    <property type="match status" value="1"/>
</dbReference>
<dbReference type="AlphaFoldDB" id="A0A381Y7W7"/>
<dbReference type="GO" id="GO:0046872">
    <property type="term" value="F:metal ion binding"/>
    <property type="evidence" value="ECO:0007669"/>
    <property type="project" value="UniProtKB-KW"/>
</dbReference>
<keyword evidence="7" id="KW-0560">Oxidoreductase</keyword>
<name>A0A381Y7W7_9ZZZZ</name>
<evidence type="ECO:0000256" key="2">
    <source>
        <dbReference type="ARBA" id="ARBA00008749"/>
    </source>
</evidence>
<dbReference type="PANTHER" id="PTHR31155">
    <property type="entry name" value="ACYL- ACYL-CARRIER-PROTEIN DESATURASE-RELATED"/>
    <property type="match status" value="1"/>
</dbReference>